<proteinExistence type="predicted"/>
<protein>
    <submittedName>
        <fullName evidence="1">Uncharacterized protein</fullName>
    </submittedName>
</protein>
<sequence>MSLTPIQRQIEANLPDNLAELSARVPWTSAFAAGTLVASAILLLRGKKKPALAVAAAGTVVALIDNADAARELWDKLPGYVRSGQDMLLKVEDFVEDLSKQGNKLREVIGRR</sequence>
<comment type="caution">
    <text evidence="1">The sequence shown here is derived from an EMBL/GenBank/DDBJ whole genome shotgun (WGS) entry which is preliminary data.</text>
</comment>
<gene>
    <name evidence="1" type="ORF">D0Y96_03350</name>
</gene>
<evidence type="ECO:0000313" key="1">
    <source>
        <dbReference type="EMBL" id="RFU18595.1"/>
    </source>
</evidence>
<dbReference type="RefSeq" id="WP_117297890.1">
    <property type="nucleotide sequence ID" value="NZ_QVQT02000001.1"/>
</dbReference>
<evidence type="ECO:0000313" key="2">
    <source>
        <dbReference type="Proteomes" id="UP000264702"/>
    </source>
</evidence>
<accession>A0A372IUM4</accession>
<reference evidence="1 2" key="1">
    <citation type="submission" date="2018-08" db="EMBL/GenBank/DDBJ databases">
        <title>Acidipila sp. 4G-K13, an acidobacterium isolated from forest soil.</title>
        <authorList>
            <person name="Gao Z.-H."/>
            <person name="Qiu L.-H."/>
        </authorList>
    </citation>
    <scope>NUCLEOTIDE SEQUENCE [LARGE SCALE GENOMIC DNA]</scope>
    <source>
        <strain evidence="1 2">4G-K13</strain>
    </source>
</reference>
<dbReference type="Proteomes" id="UP000264702">
    <property type="component" value="Unassembled WGS sequence"/>
</dbReference>
<dbReference type="OrthoDB" id="122070at2"/>
<organism evidence="1 2">
    <name type="scientific">Paracidobacterium acidisoli</name>
    <dbReference type="NCBI Taxonomy" id="2303751"/>
    <lineage>
        <taxon>Bacteria</taxon>
        <taxon>Pseudomonadati</taxon>
        <taxon>Acidobacteriota</taxon>
        <taxon>Terriglobia</taxon>
        <taxon>Terriglobales</taxon>
        <taxon>Acidobacteriaceae</taxon>
        <taxon>Paracidobacterium</taxon>
    </lineage>
</organism>
<keyword evidence="2" id="KW-1185">Reference proteome</keyword>
<dbReference type="AlphaFoldDB" id="A0A372IUM4"/>
<name>A0A372IUM4_9BACT</name>
<dbReference type="EMBL" id="QVQT01000001">
    <property type="protein sequence ID" value="RFU18595.1"/>
    <property type="molecule type" value="Genomic_DNA"/>
</dbReference>